<organism evidence="6 7">
    <name type="scientific">Gimesia maris</name>
    <dbReference type="NCBI Taxonomy" id="122"/>
    <lineage>
        <taxon>Bacteria</taxon>
        <taxon>Pseudomonadati</taxon>
        <taxon>Planctomycetota</taxon>
        <taxon>Planctomycetia</taxon>
        <taxon>Planctomycetales</taxon>
        <taxon>Planctomycetaceae</taxon>
        <taxon>Gimesia</taxon>
    </lineage>
</organism>
<dbReference type="GO" id="GO:0140359">
    <property type="term" value="F:ABC-type transporter activity"/>
    <property type="evidence" value="ECO:0007669"/>
    <property type="project" value="InterPro"/>
</dbReference>
<keyword evidence="4 6" id="KW-0067">ATP-binding</keyword>
<accession>A0A3D3RGX0</accession>
<evidence type="ECO:0000313" key="6">
    <source>
        <dbReference type="EMBL" id="HCO27318.1"/>
    </source>
</evidence>
<evidence type="ECO:0000256" key="3">
    <source>
        <dbReference type="ARBA" id="ARBA00022741"/>
    </source>
</evidence>
<keyword evidence="2" id="KW-0813">Transport</keyword>
<dbReference type="CDD" id="cd10147">
    <property type="entry name" value="Wzt_C-like"/>
    <property type="match status" value="1"/>
</dbReference>
<dbReference type="GO" id="GO:0005524">
    <property type="term" value="F:ATP binding"/>
    <property type="evidence" value="ECO:0007669"/>
    <property type="project" value="UniProtKB-KW"/>
</dbReference>
<evidence type="ECO:0000256" key="2">
    <source>
        <dbReference type="ARBA" id="ARBA00022448"/>
    </source>
</evidence>
<dbReference type="PANTHER" id="PTHR46743">
    <property type="entry name" value="TEICHOIC ACIDS EXPORT ATP-BINDING PROTEIN TAGH"/>
    <property type="match status" value="1"/>
</dbReference>
<comment type="similarity">
    <text evidence="1">Belongs to the ABC transporter superfamily.</text>
</comment>
<dbReference type="CDD" id="cd03220">
    <property type="entry name" value="ABC_KpsT_Wzt"/>
    <property type="match status" value="1"/>
</dbReference>
<feature type="domain" description="ABC transporter" evidence="5">
    <location>
        <begin position="13"/>
        <end position="253"/>
    </location>
</feature>
<dbReference type="GO" id="GO:0016020">
    <property type="term" value="C:membrane"/>
    <property type="evidence" value="ECO:0007669"/>
    <property type="project" value="InterPro"/>
</dbReference>
<dbReference type="PROSITE" id="PS50893">
    <property type="entry name" value="ABC_TRANSPORTER_2"/>
    <property type="match status" value="1"/>
</dbReference>
<dbReference type="InterPro" id="IPR050683">
    <property type="entry name" value="Bact_Polysacc_Export_ATP-bd"/>
</dbReference>
<dbReference type="GO" id="GO:0016887">
    <property type="term" value="F:ATP hydrolysis activity"/>
    <property type="evidence" value="ECO:0007669"/>
    <property type="project" value="InterPro"/>
</dbReference>
<dbReference type="PANTHER" id="PTHR46743:SF2">
    <property type="entry name" value="TEICHOIC ACIDS EXPORT ATP-BINDING PROTEIN TAGH"/>
    <property type="match status" value="1"/>
</dbReference>
<evidence type="ECO:0000259" key="5">
    <source>
        <dbReference type="PROSITE" id="PS50893"/>
    </source>
</evidence>
<dbReference type="InterPro" id="IPR015860">
    <property type="entry name" value="ABC_transpr_TagH-like"/>
</dbReference>
<dbReference type="Pfam" id="PF00005">
    <property type="entry name" value="ABC_tran"/>
    <property type="match status" value="1"/>
</dbReference>
<name>A0A3D3RGX0_9PLAN</name>
<evidence type="ECO:0000313" key="7">
    <source>
        <dbReference type="Proteomes" id="UP000263642"/>
    </source>
</evidence>
<sequence>MYSEAGATQAVAISLESVSKSFQIYEKPHHRLMQGLFRGKKQFYREFKAVSDITFEIPKGETVGIIGRNGAGKSTLLQMICGTMTPTSGTVQINGRVAALLELGSGFNPEFTGRENVYMNGAILGLTRDEVEDRFDDIIAFAEIGDFIDQPVKTYSSGMYVRLAFAVIAHVDADILIIDEALSVGDALFTQKCMRFIRAFKEQGTLLFVSHDMGSVLSLCEKAVWLEKGIVKSSGEAKQVSEEYLQYTLQETYQDEASLVSTKFERPQKQETVKAQKSNPVKKKILSVAEYESECKVTSNIANSSGWKTGEAEIVDVTLEELDSHSEGIVFKGGEQVKLSIHAKTYKDLENPILGFVVKDRLGQDLFGENTLPETNRNPVSFRAGETFLGEFTFTLPMLPNGEYAVMASIADGDLYENIQHHYLHDALLINVSSSKIRWGLVGIAFENISLRKD</sequence>
<dbReference type="Gene3D" id="3.40.50.300">
    <property type="entry name" value="P-loop containing nucleotide triphosphate hydrolases"/>
    <property type="match status" value="1"/>
</dbReference>
<dbReference type="AlphaFoldDB" id="A0A3D3RGX0"/>
<proteinExistence type="inferred from homology"/>
<dbReference type="Proteomes" id="UP000263642">
    <property type="component" value="Unassembled WGS sequence"/>
</dbReference>
<protein>
    <submittedName>
        <fullName evidence="6">ABC transporter ATP-binding protein</fullName>
    </submittedName>
</protein>
<dbReference type="SMART" id="SM00382">
    <property type="entry name" value="AAA"/>
    <property type="match status" value="1"/>
</dbReference>
<dbReference type="InterPro" id="IPR027417">
    <property type="entry name" value="P-loop_NTPase"/>
</dbReference>
<keyword evidence="3" id="KW-0547">Nucleotide-binding</keyword>
<dbReference type="InterPro" id="IPR003439">
    <property type="entry name" value="ABC_transporter-like_ATP-bd"/>
</dbReference>
<dbReference type="InterPro" id="IPR003593">
    <property type="entry name" value="AAA+_ATPase"/>
</dbReference>
<dbReference type="Gene3D" id="2.70.50.60">
    <property type="entry name" value="abc- transporter (atp binding component) like domain"/>
    <property type="match status" value="1"/>
</dbReference>
<reference evidence="6 7" key="1">
    <citation type="journal article" date="2018" name="Nat. Biotechnol.">
        <title>A standardized bacterial taxonomy based on genome phylogeny substantially revises the tree of life.</title>
        <authorList>
            <person name="Parks D.H."/>
            <person name="Chuvochina M."/>
            <person name="Waite D.W."/>
            <person name="Rinke C."/>
            <person name="Skarshewski A."/>
            <person name="Chaumeil P.A."/>
            <person name="Hugenholtz P."/>
        </authorList>
    </citation>
    <scope>NUCLEOTIDE SEQUENCE [LARGE SCALE GENOMIC DNA]</scope>
    <source>
        <strain evidence="6">UBA9375</strain>
    </source>
</reference>
<gene>
    <name evidence="6" type="ORF">DIT97_31555</name>
</gene>
<dbReference type="SUPFAM" id="SSF52540">
    <property type="entry name" value="P-loop containing nucleoside triphosphate hydrolases"/>
    <property type="match status" value="1"/>
</dbReference>
<evidence type="ECO:0000256" key="4">
    <source>
        <dbReference type="ARBA" id="ARBA00022840"/>
    </source>
</evidence>
<evidence type="ECO:0000256" key="1">
    <source>
        <dbReference type="ARBA" id="ARBA00005417"/>
    </source>
</evidence>
<dbReference type="Pfam" id="PF14524">
    <property type="entry name" value="Wzt_C"/>
    <property type="match status" value="1"/>
</dbReference>
<comment type="caution">
    <text evidence="6">The sequence shown here is derived from an EMBL/GenBank/DDBJ whole genome shotgun (WGS) entry which is preliminary data.</text>
</comment>
<dbReference type="InterPro" id="IPR029439">
    <property type="entry name" value="Wzt_C"/>
</dbReference>
<dbReference type="EMBL" id="DQAY01000194">
    <property type="protein sequence ID" value="HCO27318.1"/>
    <property type="molecule type" value="Genomic_DNA"/>
</dbReference>